<keyword evidence="3" id="KW-0804">Transcription</keyword>
<reference evidence="5" key="1">
    <citation type="submission" date="2016-10" db="EMBL/GenBank/DDBJ databases">
        <authorList>
            <person name="Varghese N."/>
            <person name="Submissions S."/>
        </authorList>
    </citation>
    <scope>NUCLEOTIDE SEQUENCE [LARGE SCALE GENOMIC DNA]</scope>
    <source>
        <strain evidence="5">CGMCC 1.10783</strain>
    </source>
</reference>
<dbReference type="InterPro" id="IPR005471">
    <property type="entry name" value="Tscrpt_reg_IclR_N"/>
</dbReference>
<dbReference type="SUPFAM" id="SSF46785">
    <property type="entry name" value="Winged helix' DNA-binding domain"/>
    <property type="match status" value="1"/>
</dbReference>
<dbReference type="InterPro" id="IPR050707">
    <property type="entry name" value="HTH_MetabolicPath_Reg"/>
</dbReference>
<keyword evidence="5" id="KW-1185">Reference proteome</keyword>
<name>A0A1G8R5I0_9MICC</name>
<dbReference type="GO" id="GO:0045892">
    <property type="term" value="P:negative regulation of DNA-templated transcription"/>
    <property type="evidence" value="ECO:0007669"/>
    <property type="project" value="TreeGrafter"/>
</dbReference>
<accession>A0A1G8R5I0</accession>
<dbReference type="GO" id="GO:0003700">
    <property type="term" value="F:DNA-binding transcription factor activity"/>
    <property type="evidence" value="ECO:0007669"/>
    <property type="project" value="TreeGrafter"/>
</dbReference>
<dbReference type="RefSeq" id="WP_074588903.1">
    <property type="nucleotide sequence ID" value="NZ_FNEI01000007.1"/>
</dbReference>
<evidence type="ECO:0000256" key="3">
    <source>
        <dbReference type="ARBA" id="ARBA00023163"/>
    </source>
</evidence>
<evidence type="ECO:0000313" key="4">
    <source>
        <dbReference type="EMBL" id="SDJ12188.1"/>
    </source>
</evidence>
<dbReference type="Gene3D" id="3.30.450.40">
    <property type="match status" value="1"/>
</dbReference>
<proteinExistence type="predicted"/>
<dbReference type="PROSITE" id="PS51077">
    <property type="entry name" value="HTH_ICLR"/>
    <property type="match status" value="1"/>
</dbReference>
<dbReference type="SMART" id="SM00346">
    <property type="entry name" value="HTH_ICLR"/>
    <property type="match status" value="1"/>
</dbReference>
<dbReference type="Proteomes" id="UP000182130">
    <property type="component" value="Unassembled WGS sequence"/>
</dbReference>
<dbReference type="Pfam" id="PF01614">
    <property type="entry name" value="IclR_C"/>
    <property type="match status" value="1"/>
</dbReference>
<dbReference type="PANTHER" id="PTHR30136:SF35">
    <property type="entry name" value="HTH-TYPE TRANSCRIPTIONAL REGULATOR RV1719"/>
    <property type="match status" value="1"/>
</dbReference>
<dbReference type="PROSITE" id="PS51078">
    <property type="entry name" value="ICLR_ED"/>
    <property type="match status" value="1"/>
</dbReference>
<protein>
    <submittedName>
        <fullName evidence="4">Transcriptional regulator, IclR family</fullName>
    </submittedName>
</protein>
<dbReference type="GO" id="GO:0003677">
    <property type="term" value="F:DNA binding"/>
    <property type="evidence" value="ECO:0007669"/>
    <property type="project" value="UniProtKB-KW"/>
</dbReference>
<dbReference type="Pfam" id="PF09339">
    <property type="entry name" value="HTH_IclR"/>
    <property type="match status" value="1"/>
</dbReference>
<dbReference type="InterPro" id="IPR036388">
    <property type="entry name" value="WH-like_DNA-bd_sf"/>
</dbReference>
<gene>
    <name evidence="4" type="ORF">SAMN05216555_10799</name>
</gene>
<dbReference type="InterPro" id="IPR029016">
    <property type="entry name" value="GAF-like_dom_sf"/>
</dbReference>
<dbReference type="EMBL" id="FNEI01000007">
    <property type="protein sequence ID" value="SDJ12188.1"/>
    <property type="molecule type" value="Genomic_DNA"/>
</dbReference>
<keyword evidence="2" id="KW-0238">DNA-binding</keyword>
<organism evidence="4 5">
    <name type="scientific">Arthrobacter cupressi</name>
    <dbReference type="NCBI Taxonomy" id="1045773"/>
    <lineage>
        <taxon>Bacteria</taxon>
        <taxon>Bacillati</taxon>
        <taxon>Actinomycetota</taxon>
        <taxon>Actinomycetes</taxon>
        <taxon>Micrococcales</taxon>
        <taxon>Micrococcaceae</taxon>
        <taxon>Arthrobacter</taxon>
    </lineage>
</organism>
<evidence type="ECO:0000313" key="5">
    <source>
        <dbReference type="Proteomes" id="UP000182130"/>
    </source>
</evidence>
<dbReference type="AlphaFoldDB" id="A0A1G8R5I0"/>
<dbReference type="STRING" id="1045773.SAMN05216555_10799"/>
<evidence type="ECO:0000256" key="1">
    <source>
        <dbReference type="ARBA" id="ARBA00023015"/>
    </source>
</evidence>
<dbReference type="Gene3D" id="1.10.10.10">
    <property type="entry name" value="Winged helix-like DNA-binding domain superfamily/Winged helix DNA-binding domain"/>
    <property type="match status" value="1"/>
</dbReference>
<keyword evidence="1" id="KW-0805">Transcription regulation</keyword>
<dbReference type="InterPro" id="IPR014757">
    <property type="entry name" value="Tscrpt_reg_IclR_C"/>
</dbReference>
<dbReference type="SUPFAM" id="SSF55781">
    <property type="entry name" value="GAF domain-like"/>
    <property type="match status" value="1"/>
</dbReference>
<evidence type="ECO:0000256" key="2">
    <source>
        <dbReference type="ARBA" id="ARBA00023125"/>
    </source>
</evidence>
<dbReference type="PANTHER" id="PTHR30136">
    <property type="entry name" value="HELIX-TURN-HELIX TRANSCRIPTIONAL REGULATOR, ICLR FAMILY"/>
    <property type="match status" value="1"/>
</dbReference>
<sequence length="262" mass="28052">MATGGDGQVTEEHAGLINKSVVKATVILGELGRHRQGITVTELAQAVGITRPTAFRLLLSLEQTGFVARSDNRYALGWQMARLGRLADPYSGLVPRVQPILDEYAATFGETLTFMMPTGETSYDVVAEASPSRFLNASHMWVGGSYPMHASAAGKVILAERSDEQVLASLPKRLESYTPKTITSRSALLKELRRVREKGFAILDDELEEGLYVVACPVRDSAGKLLGVLALNGPSQRVKAEDAGSLAARLQAAADKVAGALT</sequence>
<dbReference type="OrthoDB" id="7274111at2"/>
<dbReference type="InterPro" id="IPR036390">
    <property type="entry name" value="WH_DNA-bd_sf"/>
</dbReference>